<keyword evidence="2" id="KW-1185">Reference proteome</keyword>
<gene>
    <name evidence="1" type="ORF">AN215_02020</name>
</gene>
<sequence>MAALAERLSPPDLQTLLLAAFKRRAAAVTPARLMAQYARNRFTGPSDVHPAALAEVELLLHRRLAGHGFTSLTLSPLCPLGTNSAVATVDQHKVVSTVRNTEVVADATNALALECAVRRQDLLRTDRRSRLPVRLAAVHRVVRAQMFDSPGMTAHFTLLGMCTAGRDEGSFRFETSALAEHITAHIDVLGRLVDLAPHSWRLHVSVTDLTDGRHRAALREHVLERIAREHPEVTAGFDDDRTRGRGYYAGACFELRLTTPGGEAVSIADGGPTRWTAALMANAKERLMVSGLGVEMLARAQAWAAAGARAGDADR</sequence>
<comment type="caution">
    <text evidence="1">The sequence shown here is derived from an EMBL/GenBank/DDBJ whole genome shotgun (WGS) entry which is preliminary data.</text>
</comment>
<name>A0A1E7JV27_9ACTN</name>
<dbReference type="AlphaFoldDB" id="A0A1E7JV27"/>
<dbReference type="Proteomes" id="UP000176087">
    <property type="component" value="Unassembled WGS sequence"/>
</dbReference>
<accession>A0A1E7JV27</accession>
<proteinExistence type="predicted"/>
<dbReference type="EMBL" id="LJGT01000036">
    <property type="protein sequence ID" value="OEU93826.1"/>
    <property type="molecule type" value="Genomic_DNA"/>
</dbReference>
<organism evidence="1 2">
    <name type="scientific">Streptomyces abyssalis</name>
    <dbReference type="NCBI Taxonomy" id="933944"/>
    <lineage>
        <taxon>Bacteria</taxon>
        <taxon>Bacillati</taxon>
        <taxon>Actinomycetota</taxon>
        <taxon>Actinomycetes</taxon>
        <taxon>Kitasatosporales</taxon>
        <taxon>Streptomycetaceae</taxon>
        <taxon>Streptomyces</taxon>
    </lineage>
</organism>
<evidence type="ECO:0000313" key="1">
    <source>
        <dbReference type="EMBL" id="OEU93826.1"/>
    </source>
</evidence>
<protein>
    <submittedName>
        <fullName evidence="1">Uncharacterized protein</fullName>
    </submittedName>
</protein>
<dbReference type="STRING" id="933944.AN215_02020"/>
<evidence type="ECO:0000313" key="2">
    <source>
        <dbReference type="Proteomes" id="UP000176087"/>
    </source>
</evidence>
<reference evidence="1 2" key="1">
    <citation type="journal article" date="2016" name="Front. Microbiol.">
        <title>Comparative Genomics Analysis of Streptomyces Species Reveals Their Adaptation to the Marine Environment and Their Diversity at the Genomic Level.</title>
        <authorList>
            <person name="Tian X."/>
            <person name="Zhang Z."/>
            <person name="Yang T."/>
            <person name="Chen M."/>
            <person name="Li J."/>
            <person name="Chen F."/>
            <person name="Yang J."/>
            <person name="Li W."/>
            <person name="Zhang B."/>
            <person name="Zhang Z."/>
            <person name="Wu J."/>
            <person name="Zhang C."/>
            <person name="Long L."/>
            <person name="Xiao J."/>
        </authorList>
    </citation>
    <scope>NUCLEOTIDE SEQUENCE [LARGE SCALE GENOMIC DNA]</scope>
    <source>
        <strain evidence="1 2">SCSIO 10390</strain>
    </source>
</reference>